<organism evidence="1 2">
    <name type="scientific">Eptatretus burgeri</name>
    <name type="common">Inshore hagfish</name>
    <dbReference type="NCBI Taxonomy" id="7764"/>
    <lineage>
        <taxon>Eukaryota</taxon>
        <taxon>Metazoa</taxon>
        <taxon>Chordata</taxon>
        <taxon>Craniata</taxon>
        <taxon>Vertebrata</taxon>
        <taxon>Cyclostomata</taxon>
        <taxon>Myxini</taxon>
        <taxon>Myxiniformes</taxon>
        <taxon>Myxinidae</taxon>
        <taxon>Eptatretinae</taxon>
        <taxon>Eptatretus</taxon>
    </lineage>
</organism>
<evidence type="ECO:0008006" key="3">
    <source>
        <dbReference type="Google" id="ProtNLM"/>
    </source>
</evidence>
<reference evidence="1" key="1">
    <citation type="submission" date="2025-08" db="UniProtKB">
        <authorList>
            <consortium name="Ensembl"/>
        </authorList>
    </citation>
    <scope>IDENTIFICATION</scope>
</reference>
<dbReference type="AlphaFoldDB" id="A0A8C4N9X4"/>
<dbReference type="Ensembl" id="ENSEBUT00000005038.1">
    <property type="protein sequence ID" value="ENSEBUP00000004600.1"/>
    <property type="gene ID" value="ENSEBUG00000003218.1"/>
</dbReference>
<dbReference type="Proteomes" id="UP000694388">
    <property type="component" value="Unplaced"/>
</dbReference>
<name>A0A8C4N9X4_EPTBU</name>
<evidence type="ECO:0000313" key="1">
    <source>
        <dbReference type="Ensembl" id="ENSEBUP00000004600.1"/>
    </source>
</evidence>
<evidence type="ECO:0000313" key="2">
    <source>
        <dbReference type="Proteomes" id="UP000694388"/>
    </source>
</evidence>
<sequence length="104" mass="11550">MLRRRPTRLDFRLDDLAEYEAARDPSAPELSGVTTYKFRVIGGANSTAPSSGRARCRYPAPQQYLNSDESIEQILVSRSGSSPKSNQFVLVTHPTCPLNLCTTF</sequence>
<proteinExistence type="predicted"/>
<accession>A0A8C4N9X4</accession>
<reference evidence="1" key="2">
    <citation type="submission" date="2025-09" db="UniProtKB">
        <authorList>
            <consortium name="Ensembl"/>
        </authorList>
    </citation>
    <scope>IDENTIFICATION</scope>
</reference>
<protein>
    <recommendedName>
        <fullName evidence="3">Cell division cycle protein 26 homolog</fullName>
    </recommendedName>
</protein>
<keyword evidence="2" id="KW-1185">Reference proteome</keyword>